<evidence type="ECO:0000313" key="3">
    <source>
        <dbReference type="Proteomes" id="UP001152888"/>
    </source>
</evidence>
<dbReference type="EMBL" id="CAKOFQ010006921">
    <property type="protein sequence ID" value="CAH1982398.1"/>
    <property type="molecule type" value="Genomic_DNA"/>
</dbReference>
<feature type="region of interest" description="Disordered" evidence="1">
    <location>
        <begin position="134"/>
        <end position="153"/>
    </location>
</feature>
<dbReference type="Proteomes" id="UP001152888">
    <property type="component" value="Unassembled WGS sequence"/>
</dbReference>
<proteinExistence type="predicted"/>
<accession>A0A9P0KV52</accession>
<name>A0A9P0KV52_ACAOB</name>
<organism evidence="2 3">
    <name type="scientific">Acanthoscelides obtectus</name>
    <name type="common">Bean weevil</name>
    <name type="synonym">Bruchus obtectus</name>
    <dbReference type="NCBI Taxonomy" id="200917"/>
    <lineage>
        <taxon>Eukaryota</taxon>
        <taxon>Metazoa</taxon>
        <taxon>Ecdysozoa</taxon>
        <taxon>Arthropoda</taxon>
        <taxon>Hexapoda</taxon>
        <taxon>Insecta</taxon>
        <taxon>Pterygota</taxon>
        <taxon>Neoptera</taxon>
        <taxon>Endopterygota</taxon>
        <taxon>Coleoptera</taxon>
        <taxon>Polyphaga</taxon>
        <taxon>Cucujiformia</taxon>
        <taxon>Chrysomeloidea</taxon>
        <taxon>Chrysomelidae</taxon>
        <taxon>Bruchinae</taxon>
        <taxon>Bruchini</taxon>
        <taxon>Acanthoscelides</taxon>
    </lineage>
</organism>
<sequence length="153" mass="18136">MYELYRDENKWRHTASMSTYGCVFKTLNLSFHHPKKDQCSLFLTYRNANDEAKITLEEKYNKHISEKKRVSYYPTSYKSLDIILFRRFSNVSVRQSAMSLGKSKRRDYHCMREASSTPHLATTFADVQRLNREQLKNEKPGKHTKNSQNNVNM</sequence>
<dbReference type="AlphaFoldDB" id="A0A9P0KV52"/>
<evidence type="ECO:0000256" key="1">
    <source>
        <dbReference type="SAM" id="MobiDB-lite"/>
    </source>
</evidence>
<reference evidence="2" key="1">
    <citation type="submission" date="2022-03" db="EMBL/GenBank/DDBJ databases">
        <authorList>
            <person name="Sayadi A."/>
        </authorList>
    </citation>
    <scope>NUCLEOTIDE SEQUENCE</scope>
</reference>
<evidence type="ECO:0000313" key="2">
    <source>
        <dbReference type="EMBL" id="CAH1982398.1"/>
    </source>
</evidence>
<protein>
    <submittedName>
        <fullName evidence="2">Uncharacterized protein</fullName>
    </submittedName>
</protein>
<comment type="caution">
    <text evidence="2">The sequence shown here is derived from an EMBL/GenBank/DDBJ whole genome shotgun (WGS) entry which is preliminary data.</text>
</comment>
<gene>
    <name evidence="2" type="ORF">ACAOBT_LOCUS14989</name>
</gene>
<keyword evidence="3" id="KW-1185">Reference proteome</keyword>